<organism evidence="2 3">
    <name type="scientific">Cryptococcus floricola</name>
    <dbReference type="NCBI Taxonomy" id="2591691"/>
    <lineage>
        <taxon>Eukaryota</taxon>
        <taxon>Fungi</taxon>
        <taxon>Dikarya</taxon>
        <taxon>Basidiomycota</taxon>
        <taxon>Agaricomycotina</taxon>
        <taxon>Tremellomycetes</taxon>
        <taxon>Tremellales</taxon>
        <taxon>Cryptococcaceae</taxon>
        <taxon>Cryptococcus</taxon>
    </lineage>
</organism>
<sequence length="218" mass="23676">MVKTRSERALVVRNNNTDLTTYDSTPQPYDQSRDDPTDIVTAPSAPSGDSYGYTGGEVAAYASSAQSRGPSHYSGGEVAAYAPSAQSRGPSRYTGGELSVYASSAQSRGPSKEAYQRRFDKVSRKSSAWPNEEKRSEWVASAVATALNRTPAYRRQVRDDLISSHITTSASLTGRSQQSLIQEVRDIVEKDMQSGKADDLILQMAVQKMTGLLLVVDI</sequence>
<dbReference type="EMBL" id="NIDF01000277">
    <property type="protein sequence ID" value="TYJ51312.1"/>
    <property type="molecule type" value="Genomic_DNA"/>
</dbReference>
<proteinExistence type="predicted"/>
<comment type="caution">
    <text evidence="2">The sequence shown here is derived from an EMBL/GenBank/DDBJ whole genome shotgun (WGS) entry which is preliminary data.</text>
</comment>
<dbReference type="AlphaFoldDB" id="A0A5D3AKI4"/>
<name>A0A5D3AKI4_9TREE</name>
<feature type="compositionally biased region" description="Basic and acidic residues" evidence="1">
    <location>
        <begin position="1"/>
        <end position="10"/>
    </location>
</feature>
<gene>
    <name evidence="2" type="ORF">B9479_008120</name>
</gene>
<accession>A0A5D3AKI4</accession>
<protein>
    <submittedName>
        <fullName evidence="2">Uncharacterized protein</fullName>
    </submittedName>
</protein>
<evidence type="ECO:0000313" key="3">
    <source>
        <dbReference type="Proteomes" id="UP000322245"/>
    </source>
</evidence>
<evidence type="ECO:0000256" key="1">
    <source>
        <dbReference type="SAM" id="MobiDB-lite"/>
    </source>
</evidence>
<keyword evidence="3" id="KW-1185">Reference proteome</keyword>
<reference evidence="2 3" key="1">
    <citation type="submission" date="2017-05" db="EMBL/GenBank/DDBJ databases">
        <title>The Genome Sequence of Tsuchiyaea wingfieldii DSM 27421.</title>
        <authorList>
            <person name="Cuomo C."/>
            <person name="Passer A."/>
            <person name="Billmyre B."/>
            <person name="Heitman J."/>
        </authorList>
    </citation>
    <scope>NUCLEOTIDE SEQUENCE [LARGE SCALE GENOMIC DNA]</scope>
    <source>
        <strain evidence="2 3">DSM 27421</strain>
    </source>
</reference>
<feature type="region of interest" description="Disordered" evidence="1">
    <location>
        <begin position="1"/>
        <end position="55"/>
    </location>
</feature>
<feature type="compositionally biased region" description="Polar residues" evidence="1">
    <location>
        <begin position="13"/>
        <end position="30"/>
    </location>
</feature>
<evidence type="ECO:0000313" key="2">
    <source>
        <dbReference type="EMBL" id="TYJ51312.1"/>
    </source>
</evidence>
<dbReference type="Proteomes" id="UP000322245">
    <property type="component" value="Unassembled WGS sequence"/>
</dbReference>